<dbReference type="Gene3D" id="3.30.40.10">
    <property type="entry name" value="Zinc/RING finger domain, C3HC4 (zinc finger)"/>
    <property type="match status" value="2"/>
</dbReference>
<feature type="transmembrane region" description="Helical" evidence="22">
    <location>
        <begin position="1305"/>
        <end position="1324"/>
    </location>
</feature>
<evidence type="ECO:0000256" key="21">
    <source>
        <dbReference type="PROSITE-ProRule" id="PRU00175"/>
    </source>
</evidence>
<accession>A0ABQ7YBI1</accession>
<evidence type="ECO:0000256" key="3">
    <source>
        <dbReference type="ARBA" id="ARBA00004479"/>
    </source>
</evidence>
<keyword evidence="15 22" id="KW-1133">Transmembrane helix</keyword>
<dbReference type="Pfam" id="PF08372">
    <property type="entry name" value="PRT_C"/>
    <property type="match status" value="1"/>
</dbReference>
<keyword evidence="14" id="KW-0106">Calcium</keyword>
<reference evidence="26 27" key="1">
    <citation type="submission" date="2021-05" db="EMBL/GenBank/DDBJ databases">
        <title>Genome Assembly of Synthetic Allotetraploid Brassica napus Reveals Homoeologous Exchanges between Subgenomes.</title>
        <authorList>
            <person name="Davis J.T."/>
        </authorList>
    </citation>
    <scope>NUCLEOTIDE SEQUENCE [LARGE SCALE GENOMIC DNA]</scope>
    <source>
        <strain evidence="27">cv. Da-Ae</strain>
        <tissue evidence="26">Seedling</tissue>
    </source>
</reference>
<dbReference type="InterPro" id="IPR001841">
    <property type="entry name" value="Znf_RING"/>
</dbReference>
<comment type="similarity">
    <text evidence="18">Belongs to the RING-type zinc finger family. ATL subfamily.</text>
</comment>
<comment type="catalytic activity">
    <reaction evidence="1">
        <text>S-ubiquitinyl-[E2 ubiquitin-conjugating enzyme]-L-cysteine + [acceptor protein]-L-lysine = [E2 ubiquitin-conjugating enzyme]-L-cysteine + N(6)-ubiquitinyl-[acceptor protein]-L-lysine.</text>
        <dbReference type="EC" id="2.3.2.27"/>
    </reaction>
</comment>
<feature type="domain" description="RING-type" evidence="25">
    <location>
        <begin position="596"/>
        <end position="638"/>
    </location>
</feature>
<comment type="caution">
    <text evidence="26">The sequence shown here is derived from an EMBL/GenBank/DDBJ whole genome shotgun (WGS) entry which is preliminary data.</text>
</comment>
<keyword evidence="10" id="KW-0677">Repeat</keyword>
<evidence type="ECO:0000313" key="26">
    <source>
        <dbReference type="EMBL" id="KAH0865516.1"/>
    </source>
</evidence>
<dbReference type="Pfam" id="PF14380">
    <property type="entry name" value="WAK_assoc"/>
    <property type="match status" value="1"/>
</dbReference>
<keyword evidence="9 23" id="KW-0732">Signal</keyword>
<comment type="pathway">
    <text evidence="4">Protein modification; protein ubiquitination.</text>
</comment>
<evidence type="ECO:0000313" key="27">
    <source>
        <dbReference type="Proteomes" id="UP000824890"/>
    </source>
</evidence>
<evidence type="ECO:0000256" key="4">
    <source>
        <dbReference type="ARBA" id="ARBA00004906"/>
    </source>
</evidence>
<dbReference type="InterPro" id="IPR032872">
    <property type="entry name" value="WAK_assoc_C"/>
</dbReference>
<dbReference type="Proteomes" id="UP000824890">
    <property type="component" value="Unassembled WGS sequence"/>
</dbReference>
<evidence type="ECO:0000256" key="17">
    <source>
        <dbReference type="ARBA" id="ARBA00023180"/>
    </source>
</evidence>
<dbReference type="CDD" id="cd16461">
    <property type="entry name" value="RING-H2_EL5-like"/>
    <property type="match status" value="2"/>
</dbReference>
<gene>
    <name evidence="26" type="ORF">HID58_082727</name>
</gene>
<dbReference type="PROSITE" id="PS50004">
    <property type="entry name" value="C2"/>
    <property type="match status" value="1"/>
</dbReference>
<evidence type="ECO:0000259" key="25">
    <source>
        <dbReference type="PROSITE" id="PS50089"/>
    </source>
</evidence>
<dbReference type="PANTHER" id="PTHR46279">
    <property type="entry name" value="RING/U-BOX SUPERFAMILY PROTEIN"/>
    <property type="match status" value="1"/>
</dbReference>
<evidence type="ECO:0000256" key="10">
    <source>
        <dbReference type="ARBA" id="ARBA00022737"/>
    </source>
</evidence>
<dbReference type="Pfam" id="PF13639">
    <property type="entry name" value="zf-RING_2"/>
    <property type="match status" value="2"/>
</dbReference>
<evidence type="ECO:0000256" key="14">
    <source>
        <dbReference type="ARBA" id="ARBA00022837"/>
    </source>
</evidence>
<feature type="transmembrane region" description="Helical" evidence="22">
    <location>
        <begin position="1195"/>
        <end position="1213"/>
    </location>
</feature>
<evidence type="ECO:0000256" key="20">
    <source>
        <dbReference type="ARBA" id="ARBA00048679"/>
    </source>
</evidence>
<evidence type="ECO:0000259" key="24">
    <source>
        <dbReference type="PROSITE" id="PS50004"/>
    </source>
</evidence>
<evidence type="ECO:0000256" key="2">
    <source>
        <dbReference type="ARBA" id="ARBA00004141"/>
    </source>
</evidence>
<dbReference type="PANTHER" id="PTHR46279:SF15">
    <property type="entry name" value="RING-H2 FINGER PROTEIN ATL22"/>
    <property type="match status" value="1"/>
</dbReference>
<protein>
    <submittedName>
        <fullName evidence="26">Uncharacterized protein</fullName>
    </submittedName>
</protein>
<keyword evidence="16 22" id="KW-0472">Membrane</keyword>
<dbReference type="PROSITE" id="PS50089">
    <property type="entry name" value="ZF_RING_2"/>
    <property type="match status" value="2"/>
</dbReference>
<evidence type="ECO:0000256" key="13">
    <source>
        <dbReference type="ARBA" id="ARBA00022833"/>
    </source>
</evidence>
<evidence type="ECO:0000256" key="9">
    <source>
        <dbReference type="ARBA" id="ARBA00022729"/>
    </source>
</evidence>
<dbReference type="InterPro" id="IPR000008">
    <property type="entry name" value="C2_dom"/>
</dbReference>
<proteinExistence type="inferred from homology"/>
<keyword evidence="17" id="KW-0325">Glycoprotein</keyword>
<keyword evidence="7 22" id="KW-0812">Transmembrane</keyword>
<dbReference type="InterPro" id="IPR047255">
    <property type="entry name" value="C2D_MCTP_PRT_plant"/>
</dbReference>
<evidence type="ECO:0000256" key="11">
    <source>
        <dbReference type="ARBA" id="ARBA00022771"/>
    </source>
</evidence>
<feature type="signal peptide" evidence="23">
    <location>
        <begin position="1"/>
        <end position="20"/>
    </location>
</feature>
<dbReference type="InterPro" id="IPR013083">
    <property type="entry name" value="Znf_RING/FYVE/PHD"/>
</dbReference>
<comment type="similarity">
    <text evidence="5">Belongs to the MCTP family.</text>
</comment>
<dbReference type="InterPro" id="IPR046948">
    <property type="entry name" value="ATL20-22-like"/>
</dbReference>
<dbReference type="SUPFAM" id="SSF49562">
    <property type="entry name" value="C2 domain (Calcium/lipid-binding domain, CaLB)"/>
    <property type="match status" value="3"/>
</dbReference>
<evidence type="ECO:0000256" key="23">
    <source>
        <dbReference type="SAM" id="SignalP"/>
    </source>
</evidence>
<comment type="subcellular location">
    <subcellularLocation>
        <location evidence="2">Membrane</location>
        <topology evidence="2">Multi-pass membrane protein</topology>
    </subcellularLocation>
    <subcellularLocation>
        <location evidence="3">Membrane</location>
        <topology evidence="3">Single-pass type I membrane protein</topology>
    </subcellularLocation>
</comment>
<evidence type="ECO:0000256" key="7">
    <source>
        <dbReference type="ARBA" id="ARBA00022692"/>
    </source>
</evidence>
<evidence type="ECO:0000256" key="8">
    <source>
        <dbReference type="ARBA" id="ARBA00022723"/>
    </source>
</evidence>
<dbReference type="EMBL" id="JAGKQM010000018">
    <property type="protein sequence ID" value="KAH0865516.1"/>
    <property type="molecule type" value="Genomic_DNA"/>
</dbReference>
<dbReference type="Pfam" id="PF00168">
    <property type="entry name" value="C2"/>
    <property type="match status" value="3"/>
</dbReference>
<evidence type="ECO:0000256" key="16">
    <source>
        <dbReference type="ARBA" id="ARBA00023136"/>
    </source>
</evidence>
<dbReference type="CDD" id="cd08379">
    <property type="entry name" value="C2D_MCTP_PRT_plant"/>
    <property type="match status" value="1"/>
</dbReference>
<keyword evidence="6" id="KW-0808">Transferase</keyword>
<keyword evidence="13" id="KW-0862">Zinc</keyword>
<dbReference type="SMART" id="SM00184">
    <property type="entry name" value="RING"/>
    <property type="match status" value="2"/>
</dbReference>
<keyword evidence="11 21" id="KW-0863">Zinc-finger</keyword>
<sequence length="1370" mass="154928">MALRKQNLLLFIIFFPLLNASHPNSCYTSTCGSGNIDIRFPFWLSPKQPESCGHTGFKLLCTDRNKTILELPKFKPFIVREIDYGRQKIRLSDPDRCLARRLLSFDASGSPFSMFLPRSYTVFICPKDKNVAPSFRSIHCLGNSTSSFFVTESEQVSLMPSSCHIFKTVRLPFSFHGDINYQDLWLKWNSPDCRYCERTNSRCGFVNNTILQSGRLPTGSNDVVCSICLSEYATRETVRCLPECEHCFHAECIDAWLKLHSSCPVCRRNLPRILPCHIMAFSKQTPLLLLLLLVFFIFPLLNASHPKPCYTSSCGRGNIDIRFPFWLSPKQPESCGHTGFKLLCTDRNETALEIPKSKPFIVQEIDYRRQRIRLSDPDSCLARQLLSFDASGSPFSLFLPRSYTVLICPKDENVVPSFRSIQCLGNSTSSFFVTELEQVSSMPSSCHVFKTLHLPYSFHGDINQQDLWLKWDSPDCRYCERSGSRCGFINNTTRQVQCFSSVNPGLHNTSLQVLKIICLSLMGPLIALSFCVGLVLCSSERVSSQIQHAMAVTPEPASDVQVITRTGLDESTIESYKKVELGESKRLPTGSNDVVCSICLSEYATKDTVRCLPECEHCFHAECIDAWLKLHSSCPVCRSNPSPAHMAEFAVKKISPKLGGERGTRNPNGPTSSHDLVEPMEFLYVEVIKTINKSVLNPITHACKPIVEITLGNYQSSTRDLPMGPSGAWNQVFAFDKSTADVLSVALKDGQFPNNTLIGKQNFKVAADIPSRVPPDARMAPQWYPIPSTVEGYHMELLMSVWFGTQADEVYSNAWFADASTVSASREKNTRPKLYLAPRLCYVRVTIVSGHDLIANDRDRTPNVYVSATLDQVRLKTKPIESKNPSWNQDLIFVASESLDGTVKIQLWDLNKDPHDQCIGTLETKLSEMTAVGILGATGLPRAKNALKDRNAYVVAKYGNKWARTRTVVNNKSPKWNEQYSWDIYEKCTVLTLGVYDNQQIFSIDKENDAPVGKVRIPLSLLQWNRIYTGSYPILVLGKEGLKTTGEIQLAVRCACPPPTLTFFPPSYAFATAPFRLLLPKSHYKSPISLPQIDRLRELAVGVNCQNLARTEPPLRNEVVKDMLSPKNNNFSMRKTKANVDRLYDFFTWLSSKYGRLDAEVRSTTDNTPKWITFAVCFCVLWLLPPLTLWLVVYLYPYCLVSFSVYVMIKVLVEYYKTRNGTGPPPPLVLFDVKLSRLEKLDDTQALDEIAEEFDATSAVDPQVLKMRYDRLKASGAEVMVFSGEAASQFERFHALWMLCTSNKVVLICVLALLYPVLLVYYYFSLESLVKAFITVFVFKWVNFTFNRLDLPSAFKNFFRRLPNKEHLMM</sequence>
<keyword evidence="8" id="KW-0479">Metal-binding</keyword>
<evidence type="ECO:0000256" key="22">
    <source>
        <dbReference type="SAM" id="Phobius"/>
    </source>
</evidence>
<feature type="domain" description="RING-type" evidence="25">
    <location>
        <begin position="225"/>
        <end position="267"/>
    </location>
</feature>
<evidence type="ECO:0000256" key="6">
    <source>
        <dbReference type="ARBA" id="ARBA00022679"/>
    </source>
</evidence>
<evidence type="ECO:0000256" key="1">
    <source>
        <dbReference type="ARBA" id="ARBA00000900"/>
    </source>
</evidence>
<comment type="catalytic activity">
    <reaction evidence="19">
        <text>L-threonyl-[protein] + ATP = O-phospho-L-threonyl-[protein] + ADP + H(+)</text>
        <dbReference type="Rhea" id="RHEA:46608"/>
        <dbReference type="Rhea" id="RHEA-COMP:11060"/>
        <dbReference type="Rhea" id="RHEA-COMP:11605"/>
        <dbReference type="ChEBI" id="CHEBI:15378"/>
        <dbReference type="ChEBI" id="CHEBI:30013"/>
        <dbReference type="ChEBI" id="CHEBI:30616"/>
        <dbReference type="ChEBI" id="CHEBI:61977"/>
        <dbReference type="ChEBI" id="CHEBI:456216"/>
        <dbReference type="EC" id="2.7.11.1"/>
    </reaction>
</comment>
<dbReference type="InterPro" id="IPR025287">
    <property type="entry name" value="WAK_GUB"/>
</dbReference>
<evidence type="ECO:0000256" key="19">
    <source>
        <dbReference type="ARBA" id="ARBA00047899"/>
    </source>
</evidence>
<feature type="chain" id="PRO_5047483319" evidence="23">
    <location>
        <begin position="21"/>
        <end position="1370"/>
    </location>
</feature>
<name>A0ABQ7YBI1_BRANA</name>
<dbReference type="InterPro" id="IPR035892">
    <property type="entry name" value="C2_domain_sf"/>
</dbReference>
<dbReference type="SUPFAM" id="SSF57850">
    <property type="entry name" value="RING/U-box"/>
    <property type="match status" value="2"/>
</dbReference>
<dbReference type="Pfam" id="PF13947">
    <property type="entry name" value="GUB_WAK_bind"/>
    <property type="match status" value="2"/>
</dbReference>
<comment type="catalytic activity">
    <reaction evidence="20">
        <text>L-seryl-[protein] + ATP = O-phospho-L-seryl-[protein] + ADP + H(+)</text>
        <dbReference type="Rhea" id="RHEA:17989"/>
        <dbReference type="Rhea" id="RHEA-COMP:9863"/>
        <dbReference type="Rhea" id="RHEA-COMP:11604"/>
        <dbReference type="ChEBI" id="CHEBI:15378"/>
        <dbReference type="ChEBI" id="CHEBI:29999"/>
        <dbReference type="ChEBI" id="CHEBI:30616"/>
        <dbReference type="ChEBI" id="CHEBI:83421"/>
        <dbReference type="ChEBI" id="CHEBI:456216"/>
        <dbReference type="EC" id="2.7.11.1"/>
    </reaction>
</comment>
<evidence type="ECO:0000256" key="12">
    <source>
        <dbReference type="ARBA" id="ARBA00022786"/>
    </source>
</evidence>
<dbReference type="Gene3D" id="2.60.40.150">
    <property type="entry name" value="C2 domain"/>
    <property type="match status" value="2"/>
</dbReference>
<organism evidence="26 27">
    <name type="scientific">Brassica napus</name>
    <name type="common">Rape</name>
    <dbReference type="NCBI Taxonomy" id="3708"/>
    <lineage>
        <taxon>Eukaryota</taxon>
        <taxon>Viridiplantae</taxon>
        <taxon>Streptophyta</taxon>
        <taxon>Embryophyta</taxon>
        <taxon>Tracheophyta</taxon>
        <taxon>Spermatophyta</taxon>
        <taxon>Magnoliopsida</taxon>
        <taxon>eudicotyledons</taxon>
        <taxon>Gunneridae</taxon>
        <taxon>Pentapetalae</taxon>
        <taxon>rosids</taxon>
        <taxon>malvids</taxon>
        <taxon>Brassicales</taxon>
        <taxon>Brassicaceae</taxon>
        <taxon>Brassiceae</taxon>
        <taxon>Brassica</taxon>
    </lineage>
</organism>
<dbReference type="SMART" id="SM00239">
    <property type="entry name" value="C2"/>
    <property type="match status" value="3"/>
</dbReference>
<feature type="domain" description="C2" evidence="24">
    <location>
        <begin position="818"/>
        <end position="939"/>
    </location>
</feature>
<dbReference type="InterPro" id="IPR013583">
    <property type="entry name" value="MCTP_C"/>
</dbReference>
<evidence type="ECO:0000256" key="15">
    <source>
        <dbReference type="ARBA" id="ARBA00022989"/>
    </source>
</evidence>
<evidence type="ECO:0000256" key="18">
    <source>
        <dbReference type="ARBA" id="ARBA00024209"/>
    </source>
</evidence>
<keyword evidence="12" id="KW-0833">Ubl conjugation pathway</keyword>
<keyword evidence="27" id="KW-1185">Reference proteome</keyword>
<evidence type="ECO:0000256" key="5">
    <source>
        <dbReference type="ARBA" id="ARBA00007923"/>
    </source>
</evidence>